<reference evidence="5" key="1">
    <citation type="submission" date="2016-10" db="EMBL/GenBank/DDBJ databases">
        <authorList>
            <person name="de Groot N.N."/>
        </authorList>
    </citation>
    <scope>NUCLEOTIDE SEQUENCE</scope>
</reference>
<dbReference type="InterPro" id="IPR005653">
    <property type="entry name" value="OstA-like_N"/>
</dbReference>
<keyword evidence="3" id="KW-0574">Periplasm</keyword>
<dbReference type="InterPro" id="IPR014340">
    <property type="entry name" value="LptA"/>
</dbReference>
<dbReference type="Pfam" id="PF03968">
    <property type="entry name" value="LptD_N"/>
    <property type="match status" value="1"/>
</dbReference>
<proteinExistence type="predicted"/>
<evidence type="ECO:0000313" key="5">
    <source>
        <dbReference type="EMBL" id="SFV63966.1"/>
    </source>
</evidence>
<dbReference type="AlphaFoldDB" id="A0A1W1CDV7"/>
<dbReference type="InterPro" id="IPR052037">
    <property type="entry name" value="LPS_export_LptA"/>
</dbReference>
<keyword evidence="1" id="KW-0813">Transport</keyword>
<dbReference type="GO" id="GO:0009279">
    <property type="term" value="C:cell outer membrane"/>
    <property type="evidence" value="ECO:0007669"/>
    <property type="project" value="TreeGrafter"/>
</dbReference>
<name>A0A1W1CDV7_9ZZZZ</name>
<accession>A0A1W1CDV7</accession>
<dbReference type="GO" id="GO:0030288">
    <property type="term" value="C:outer membrane-bounded periplasmic space"/>
    <property type="evidence" value="ECO:0007669"/>
    <property type="project" value="TreeGrafter"/>
</dbReference>
<dbReference type="PANTHER" id="PTHR36504">
    <property type="entry name" value="LIPOPOLYSACCHARIDE EXPORT SYSTEM PROTEIN LPTA"/>
    <property type="match status" value="1"/>
</dbReference>
<dbReference type="GO" id="GO:0015920">
    <property type="term" value="P:lipopolysaccharide transport"/>
    <property type="evidence" value="ECO:0007669"/>
    <property type="project" value="InterPro"/>
</dbReference>
<feature type="domain" description="Organic solvent tolerance-like N-terminal" evidence="4">
    <location>
        <begin position="20"/>
        <end position="130"/>
    </location>
</feature>
<keyword evidence="2" id="KW-0732">Signal</keyword>
<organism evidence="5">
    <name type="scientific">hydrothermal vent metagenome</name>
    <dbReference type="NCBI Taxonomy" id="652676"/>
    <lineage>
        <taxon>unclassified sequences</taxon>
        <taxon>metagenomes</taxon>
        <taxon>ecological metagenomes</taxon>
    </lineage>
</organism>
<evidence type="ECO:0000256" key="2">
    <source>
        <dbReference type="ARBA" id="ARBA00022729"/>
    </source>
</evidence>
<dbReference type="NCBIfam" id="TIGR03002">
    <property type="entry name" value="outer_YhbN_LptA"/>
    <property type="match status" value="1"/>
</dbReference>
<dbReference type="Gene3D" id="2.60.450.10">
    <property type="entry name" value="Lipopolysaccharide (LPS) transport protein A like domain"/>
    <property type="match status" value="1"/>
</dbReference>
<evidence type="ECO:0000256" key="3">
    <source>
        <dbReference type="ARBA" id="ARBA00022764"/>
    </source>
</evidence>
<sequence>MKKFYLLLLLPLLLSAEKVEVTSEYFYAKDADNQAHFIENVLVKQGKSWIHSDKLIVYFDDNNETIQYDAIGKATFEVFEHDSHYKGKADKVTYYPKKSEYLFAGNADIHNIDKDRHVKGNTIVVNTITGDADVKGNSKKPIKFVFDTEKK</sequence>
<gene>
    <name evidence="5" type="ORF">MNB_SV-6-245</name>
</gene>
<dbReference type="PANTHER" id="PTHR36504:SF1">
    <property type="entry name" value="LIPOPOLYSACCHARIDE EXPORT SYSTEM PROTEIN LPTA"/>
    <property type="match status" value="1"/>
</dbReference>
<dbReference type="GO" id="GO:0001530">
    <property type="term" value="F:lipopolysaccharide binding"/>
    <property type="evidence" value="ECO:0007669"/>
    <property type="project" value="InterPro"/>
</dbReference>
<evidence type="ECO:0000259" key="4">
    <source>
        <dbReference type="Pfam" id="PF03968"/>
    </source>
</evidence>
<evidence type="ECO:0000256" key="1">
    <source>
        <dbReference type="ARBA" id="ARBA00022448"/>
    </source>
</evidence>
<dbReference type="EMBL" id="FPHC01000069">
    <property type="protein sequence ID" value="SFV63966.1"/>
    <property type="molecule type" value="Genomic_DNA"/>
</dbReference>
<dbReference type="GO" id="GO:0017089">
    <property type="term" value="F:glycolipid transfer activity"/>
    <property type="evidence" value="ECO:0007669"/>
    <property type="project" value="TreeGrafter"/>
</dbReference>
<protein>
    <submittedName>
        <fullName evidence="5">OstA family organic solvent tolerance protein</fullName>
    </submittedName>
</protein>